<dbReference type="EMBL" id="CAJVPW010002314">
    <property type="protein sequence ID" value="CAG8503504.1"/>
    <property type="molecule type" value="Genomic_DNA"/>
</dbReference>
<proteinExistence type="predicted"/>
<sequence length="94" mass="10357">MPKRGLNIKTKKATQKMQTNQDTEESKRIANKESVTSILPNQQVGNIPSEASISICPNQQVDNIPKISSTLIPLNQQVYNTPEASSTLIPPNQQ</sequence>
<organism evidence="1 2">
    <name type="scientific">Cetraspora pellucida</name>
    <dbReference type="NCBI Taxonomy" id="1433469"/>
    <lineage>
        <taxon>Eukaryota</taxon>
        <taxon>Fungi</taxon>
        <taxon>Fungi incertae sedis</taxon>
        <taxon>Mucoromycota</taxon>
        <taxon>Glomeromycotina</taxon>
        <taxon>Glomeromycetes</taxon>
        <taxon>Diversisporales</taxon>
        <taxon>Gigasporaceae</taxon>
        <taxon>Cetraspora</taxon>
    </lineage>
</organism>
<feature type="non-terminal residue" evidence="1">
    <location>
        <position position="94"/>
    </location>
</feature>
<evidence type="ECO:0000313" key="1">
    <source>
        <dbReference type="EMBL" id="CAG8503504.1"/>
    </source>
</evidence>
<gene>
    <name evidence="1" type="ORF">SPELUC_LOCUS3126</name>
</gene>
<dbReference type="Proteomes" id="UP000789366">
    <property type="component" value="Unassembled WGS sequence"/>
</dbReference>
<accession>A0ACA9L3P2</accession>
<evidence type="ECO:0000313" key="2">
    <source>
        <dbReference type="Proteomes" id="UP000789366"/>
    </source>
</evidence>
<name>A0ACA9L3P2_9GLOM</name>
<comment type="caution">
    <text evidence="1">The sequence shown here is derived from an EMBL/GenBank/DDBJ whole genome shotgun (WGS) entry which is preliminary data.</text>
</comment>
<reference evidence="1" key="1">
    <citation type="submission" date="2021-06" db="EMBL/GenBank/DDBJ databases">
        <authorList>
            <person name="Kallberg Y."/>
            <person name="Tangrot J."/>
            <person name="Rosling A."/>
        </authorList>
    </citation>
    <scope>NUCLEOTIDE SEQUENCE</scope>
    <source>
        <strain evidence="1">28 12/20/2015</strain>
    </source>
</reference>
<keyword evidence="2" id="KW-1185">Reference proteome</keyword>
<protein>
    <submittedName>
        <fullName evidence="1">9544_t:CDS:1</fullName>
    </submittedName>
</protein>